<dbReference type="Gene3D" id="1.10.10.10">
    <property type="entry name" value="Winged helix-like DNA-binding domain superfamily/Winged helix DNA-binding domain"/>
    <property type="match status" value="1"/>
</dbReference>
<gene>
    <name evidence="4" type="primary">smf</name>
    <name evidence="4" type="ORF">GCM10009090_31840</name>
</gene>
<keyword evidence="5" id="KW-1185">Reference proteome</keyword>
<sequence length="380" mass="39921">MDIPPPHDPESTRALLALVLAEGPLAPRRHLLERHGDPRQALREGASAGTAAGCDTGQVARLRQPDHAAIDAILAWRDGGRRHVVGLHDPDYPALLRRTANPPLALFIEGDPALLWHPAIAVVGSRSPSAGGRDHARSFSRAICRAGLAIVSGMAAGIDAAAHGVALDMHGTTVAVLGTGPDVAYPAHHHELRERIAAQGAIVSEYPPGTGPRTGQFPARNRIIAGLALGTLVVEAAHRSGALITARLASEAGREVFAIPGSIHNPMARGCHRLIRDGATLVEQPGDVLDGVAALSAELAAALQDRLDEAERALTPALAAPAFPDPDYHTLWTALGHDPTPMDSLVERTGLTAATLSSMLLLMELEGRVVVEHGRYARHS</sequence>
<comment type="similarity">
    <text evidence="1">Belongs to the DprA/Smf family.</text>
</comment>
<dbReference type="Gene3D" id="3.40.50.450">
    <property type="match status" value="1"/>
</dbReference>
<dbReference type="Pfam" id="PF02481">
    <property type="entry name" value="DNA_processg_A"/>
    <property type="match status" value="1"/>
</dbReference>
<dbReference type="InterPro" id="IPR057666">
    <property type="entry name" value="DrpA_SLOG"/>
</dbReference>
<reference evidence="4" key="2">
    <citation type="submission" date="2020-09" db="EMBL/GenBank/DDBJ databases">
        <authorList>
            <person name="Sun Q."/>
            <person name="Ohkuma M."/>
        </authorList>
    </citation>
    <scope>NUCLEOTIDE SEQUENCE</scope>
    <source>
        <strain evidence="4">JCM 13306</strain>
    </source>
</reference>
<dbReference type="Proteomes" id="UP000623958">
    <property type="component" value="Unassembled WGS sequence"/>
</dbReference>
<feature type="domain" description="Smf/DprA SLOG" evidence="2">
    <location>
        <begin position="84"/>
        <end position="290"/>
    </location>
</feature>
<dbReference type="NCBIfam" id="TIGR00732">
    <property type="entry name" value="dprA"/>
    <property type="match status" value="1"/>
</dbReference>
<accession>A0A919KJA4</accession>
<comment type="caution">
    <text evidence="4">The sequence shown here is derived from an EMBL/GenBank/DDBJ whole genome shotgun (WGS) entry which is preliminary data.</text>
</comment>
<organism evidence="4 5">
    <name type="scientific">Xanthomonas boreopolis</name>
    <dbReference type="NCBI Taxonomy" id="86183"/>
    <lineage>
        <taxon>Bacteria</taxon>
        <taxon>Pseudomonadati</taxon>
        <taxon>Pseudomonadota</taxon>
        <taxon>Gammaproteobacteria</taxon>
        <taxon>Lysobacterales</taxon>
        <taxon>Lysobacteraceae</taxon>
        <taxon>Xanthomonas</taxon>
    </lineage>
</organism>
<protein>
    <submittedName>
        <fullName evidence="4">DNA processing protein DprA</fullName>
    </submittedName>
</protein>
<dbReference type="AlphaFoldDB" id="A0A919KJA4"/>
<dbReference type="EMBL" id="BNBA01000032">
    <property type="protein sequence ID" value="GHH58687.1"/>
    <property type="molecule type" value="Genomic_DNA"/>
</dbReference>
<evidence type="ECO:0000259" key="2">
    <source>
        <dbReference type="Pfam" id="PF02481"/>
    </source>
</evidence>
<proteinExistence type="inferred from homology"/>
<evidence type="ECO:0000259" key="3">
    <source>
        <dbReference type="Pfam" id="PF17782"/>
    </source>
</evidence>
<dbReference type="GO" id="GO:0009294">
    <property type="term" value="P:DNA-mediated transformation"/>
    <property type="evidence" value="ECO:0007669"/>
    <property type="project" value="InterPro"/>
</dbReference>
<dbReference type="InterPro" id="IPR003488">
    <property type="entry name" value="DprA"/>
</dbReference>
<dbReference type="PANTHER" id="PTHR43022:SF1">
    <property type="entry name" value="PROTEIN SMF"/>
    <property type="match status" value="1"/>
</dbReference>
<dbReference type="InterPro" id="IPR036388">
    <property type="entry name" value="WH-like_DNA-bd_sf"/>
</dbReference>
<dbReference type="Pfam" id="PF17782">
    <property type="entry name" value="WHD_DprA"/>
    <property type="match status" value="1"/>
</dbReference>
<evidence type="ECO:0000313" key="5">
    <source>
        <dbReference type="Proteomes" id="UP000623958"/>
    </source>
</evidence>
<dbReference type="RefSeq" id="WP_434029836.1">
    <property type="nucleotide sequence ID" value="NZ_BNBA01000032.1"/>
</dbReference>
<dbReference type="InterPro" id="IPR041614">
    <property type="entry name" value="DprA_WH"/>
</dbReference>
<evidence type="ECO:0000256" key="1">
    <source>
        <dbReference type="ARBA" id="ARBA00006525"/>
    </source>
</evidence>
<reference evidence="4" key="1">
    <citation type="journal article" date="2014" name="Int. J. Syst. Evol. Microbiol.">
        <title>Complete genome sequence of Corynebacterium casei LMG S-19264T (=DSM 44701T), isolated from a smear-ripened cheese.</title>
        <authorList>
            <consortium name="US DOE Joint Genome Institute (JGI-PGF)"/>
            <person name="Walter F."/>
            <person name="Albersmeier A."/>
            <person name="Kalinowski J."/>
            <person name="Ruckert C."/>
        </authorList>
    </citation>
    <scope>NUCLEOTIDE SEQUENCE</scope>
    <source>
        <strain evidence="4">JCM 13306</strain>
    </source>
</reference>
<evidence type="ECO:0000313" key="4">
    <source>
        <dbReference type="EMBL" id="GHH58687.1"/>
    </source>
</evidence>
<name>A0A919KJA4_9XANT</name>
<feature type="domain" description="DprA winged helix" evidence="3">
    <location>
        <begin position="316"/>
        <end position="374"/>
    </location>
</feature>
<dbReference type="PANTHER" id="PTHR43022">
    <property type="entry name" value="PROTEIN SMF"/>
    <property type="match status" value="1"/>
</dbReference>
<dbReference type="SUPFAM" id="SSF102405">
    <property type="entry name" value="MCP/YpsA-like"/>
    <property type="match status" value="1"/>
</dbReference>